<dbReference type="SMART" id="SM00530">
    <property type="entry name" value="HTH_XRE"/>
    <property type="match status" value="1"/>
</dbReference>
<dbReference type="InterPro" id="IPR010982">
    <property type="entry name" value="Lambda_DNA-bd_dom_sf"/>
</dbReference>
<dbReference type="InterPro" id="IPR001387">
    <property type="entry name" value="Cro/C1-type_HTH"/>
</dbReference>
<evidence type="ECO:0000259" key="1">
    <source>
        <dbReference type="PROSITE" id="PS50943"/>
    </source>
</evidence>
<protein>
    <submittedName>
        <fullName evidence="2">XRE family transcriptional regulator</fullName>
    </submittedName>
</protein>
<dbReference type="SUPFAM" id="SSF47413">
    <property type="entry name" value="lambda repressor-like DNA-binding domains"/>
    <property type="match status" value="1"/>
</dbReference>
<name>A0A3E2NVX3_9SPHI</name>
<keyword evidence="3" id="KW-1185">Reference proteome</keyword>
<reference evidence="2 3" key="1">
    <citation type="submission" date="2018-08" db="EMBL/GenBank/DDBJ databases">
        <title>Mucilaginibacter terrae sp. nov., isolated from manganese diggings.</title>
        <authorList>
            <person name="Huang Y."/>
            <person name="Zhou Z."/>
        </authorList>
    </citation>
    <scope>NUCLEOTIDE SEQUENCE [LARGE SCALE GENOMIC DNA]</scope>
    <source>
        <strain evidence="2 3">ZH6</strain>
    </source>
</reference>
<dbReference type="OrthoDB" id="674942at2"/>
<sequence>MSAVKRTPQEQEYQEVVLKRLGERIRELRIAAGEDNYEKFAFKHNLSRAQVWRYENGEDLKLSTLVRVLRALNITLEEFFKGFDL</sequence>
<dbReference type="Proteomes" id="UP000260823">
    <property type="component" value="Unassembled WGS sequence"/>
</dbReference>
<comment type="caution">
    <text evidence="2">The sequence shown here is derived from an EMBL/GenBank/DDBJ whole genome shotgun (WGS) entry which is preliminary data.</text>
</comment>
<organism evidence="2 3">
    <name type="scientific">Mucilaginibacter terrenus</name>
    <dbReference type="NCBI Taxonomy" id="2482727"/>
    <lineage>
        <taxon>Bacteria</taxon>
        <taxon>Pseudomonadati</taxon>
        <taxon>Bacteroidota</taxon>
        <taxon>Sphingobacteriia</taxon>
        <taxon>Sphingobacteriales</taxon>
        <taxon>Sphingobacteriaceae</taxon>
        <taxon>Mucilaginibacter</taxon>
    </lineage>
</organism>
<gene>
    <name evidence="2" type="ORF">DYU05_05760</name>
</gene>
<dbReference type="EMBL" id="QWDE01000001">
    <property type="protein sequence ID" value="RFZ85107.1"/>
    <property type="molecule type" value="Genomic_DNA"/>
</dbReference>
<dbReference type="Gene3D" id="1.10.260.40">
    <property type="entry name" value="lambda repressor-like DNA-binding domains"/>
    <property type="match status" value="1"/>
</dbReference>
<proteinExistence type="predicted"/>
<dbReference type="Pfam" id="PF01381">
    <property type="entry name" value="HTH_3"/>
    <property type="match status" value="1"/>
</dbReference>
<accession>A0A3E2NVX3</accession>
<dbReference type="GO" id="GO:0003677">
    <property type="term" value="F:DNA binding"/>
    <property type="evidence" value="ECO:0007669"/>
    <property type="project" value="InterPro"/>
</dbReference>
<evidence type="ECO:0000313" key="3">
    <source>
        <dbReference type="Proteomes" id="UP000260823"/>
    </source>
</evidence>
<evidence type="ECO:0000313" key="2">
    <source>
        <dbReference type="EMBL" id="RFZ85107.1"/>
    </source>
</evidence>
<dbReference type="AlphaFoldDB" id="A0A3E2NVX3"/>
<feature type="domain" description="HTH cro/C1-type" evidence="1">
    <location>
        <begin position="45"/>
        <end position="79"/>
    </location>
</feature>
<dbReference type="RefSeq" id="WP_117382008.1">
    <property type="nucleotide sequence ID" value="NZ_QWDE01000001.1"/>
</dbReference>
<dbReference type="CDD" id="cd00093">
    <property type="entry name" value="HTH_XRE"/>
    <property type="match status" value="1"/>
</dbReference>
<dbReference type="PROSITE" id="PS50943">
    <property type="entry name" value="HTH_CROC1"/>
    <property type="match status" value="1"/>
</dbReference>